<name>A0AAV8XSB8_9CUCU</name>
<evidence type="ECO:0000313" key="2">
    <source>
        <dbReference type="Proteomes" id="UP001162162"/>
    </source>
</evidence>
<dbReference type="PANTHER" id="PTHR12860">
    <property type="entry name" value="SIGNAL RECOGNITION PARTICLE 68 KDA PROTEIN"/>
    <property type="match status" value="1"/>
</dbReference>
<dbReference type="GO" id="GO:0006614">
    <property type="term" value="P:SRP-dependent cotranslational protein targeting to membrane"/>
    <property type="evidence" value="ECO:0007669"/>
    <property type="project" value="InterPro"/>
</dbReference>
<proteinExistence type="predicted"/>
<dbReference type="GO" id="GO:0005786">
    <property type="term" value="C:signal recognition particle, endoplasmic reticulum targeting"/>
    <property type="evidence" value="ECO:0007669"/>
    <property type="project" value="InterPro"/>
</dbReference>
<sequence length="76" mass="8412">MNLGRIHSCSPRIPILLLLPPPMEPIPAKPLFYDLALNFVEFPDLSEKLEGTQPKQKQGAGISGFVKGLWGWGKKV</sequence>
<dbReference type="EMBL" id="JAPWTK010000370">
    <property type="protein sequence ID" value="KAJ8941473.1"/>
    <property type="molecule type" value="Genomic_DNA"/>
</dbReference>
<dbReference type="AlphaFoldDB" id="A0AAV8XSB8"/>
<evidence type="ECO:0000313" key="1">
    <source>
        <dbReference type="EMBL" id="KAJ8941473.1"/>
    </source>
</evidence>
<gene>
    <name evidence="1" type="ORF">NQ318_015952</name>
</gene>
<dbReference type="GO" id="GO:0005047">
    <property type="term" value="F:signal recognition particle binding"/>
    <property type="evidence" value="ECO:0007669"/>
    <property type="project" value="InterPro"/>
</dbReference>
<dbReference type="GO" id="GO:0008312">
    <property type="term" value="F:7S RNA binding"/>
    <property type="evidence" value="ECO:0007669"/>
    <property type="project" value="InterPro"/>
</dbReference>
<comment type="caution">
    <text evidence="1">The sequence shown here is derived from an EMBL/GenBank/DDBJ whole genome shotgun (WGS) entry which is preliminary data.</text>
</comment>
<dbReference type="Proteomes" id="UP001162162">
    <property type="component" value="Unassembled WGS sequence"/>
</dbReference>
<keyword evidence="2" id="KW-1185">Reference proteome</keyword>
<protein>
    <submittedName>
        <fullName evidence="1">Uncharacterized protein</fullName>
    </submittedName>
</protein>
<accession>A0AAV8XSB8</accession>
<reference evidence="1" key="1">
    <citation type="journal article" date="2023" name="Insect Mol. Biol.">
        <title>Genome sequencing provides insights into the evolution of gene families encoding plant cell wall-degrading enzymes in longhorned beetles.</title>
        <authorList>
            <person name="Shin N.R."/>
            <person name="Okamura Y."/>
            <person name="Kirsch R."/>
            <person name="Pauchet Y."/>
        </authorList>
    </citation>
    <scope>NUCLEOTIDE SEQUENCE</scope>
    <source>
        <strain evidence="1">AMC_N1</strain>
    </source>
</reference>
<dbReference type="GO" id="GO:0030942">
    <property type="term" value="F:endoplasmic reticulum signal peptide binding"/>
    <property type="evidence" value="ECO:0007669"/>
    <property type="project" value="InterPro"/>
</dbReference>
<dbReference type="InterPro" id="IPR026258">
    <property type="entry name" value="SRP68"/>
</dbReference>
<organism evidence="1 2">
    <name type="scientific">Aromia moschata</name>
    <dbReference type="NCBI Taxonomy" id="1265417"/>
    <lineage>
        <taxon>Eukaryota</taxon>
        <taxon>Metazoa</taxon>
        <taxon>Ecdysozoa</taxon>
        <taxon>Arthropoda</taxon>
        <taxon>Hexapoda</taxon>
        <taxon>Insecta</taxon>
        <taxon>Pterygota</taxon>
        <taxon>Neoptera</taxon>
        <taxon>Endopterygota</taxon>
        <taxon>Coleoptera</taxon>
        <taxon>Polyphaga</taxon>
        <taxon>Cucujiformia</taxon>
        <taxon>Chrysomeloidea</taxon>
        <taxon>Cerambycidae</taxon>
        <taxon>Cerambycinae</taxon>
        <taxon>Callichromatini</taxon>
        <taxon>Aromia</taxon>
    </lineage>
</organism>
<dbReference type="PANTHER" id="PTHR12860:SF0">
    <property type="entry name" value="SIGNAL RECOGNITION PARTICLE SUBUNIT SRP68"/>
    <property type="match status" value="1"/>
</dbReference>